<dbReference type="Pfam" id="PF13304">
    <property type="entry name" value="AAA_21"/>
    <property type="match status" value="1"/>
</dbReference>
<keyword evidence="2" id="KW-0547">Nucleotide-binding</keyword>
<reference evidence="2 3" key="1">
    <citation type="journal article" date="2009" name="Genome Biol.">
        <title>Genomic and genetic analyses of diversity and plant interactions of Pseudomonas fluorescens.</title>
        <authorList>
            <person name="Silby M.W."/>
            <person name="Cerdeno-Tarraga A.M."/>
            <person name="Vernikos G.S."/>
            <person name="Giddens S.R."/>
            <person name="Jackson R.W."/>
            <person name="Preston G.M."/>
            <person name="Zhang X.X."/>
            <person name="Moon C.D."/>
            <person name="Gehrig S.M."/>
            <person name="Godfrey S.A."/>
            <person name="Knight C.G."/>
            <person name="Malone J.G."/>
            <person name="Robinson Z."/>
            <person name="Spiers A.J."/>
            <person name="Harris S."/>
            <person name="Challis G.L."/>
            <person name="Yaxley A.M."/>
            <person name="Harris D."/>
            <person name="Seeger K."/>
            <person name="Murphy L."/>
            <person name="Rutter S."/>
            <person name="Squares R."/>
            <person name="Quail M.A."/>
            <person name="Saunders E."/>
            <person name="Mavromatis K."/>
            <person name="Brettin T.S."/>
            <person name="Bentley S.D."/>
            <person name="Hothersall J."/>
            <person name="Stephens E."/>
            <person name="Thomas C.M."/>
            <person name="Parkhill J."/>
            <person name="Levy S.B."/>
            <person name="Rainey P.B."/>
            <person name="Thomson N.R."/>
        </authorList>
    </citation>
    <scope>NUCLEOTIDE SEQUENCE [LARGE SCALE GENOMIC DNA]</scope>
    <source>
        <strain evidence="2 3">Pf0-1</strain>
    </source>
</reference>
<evidence type="ECO:0000313" key="3">
    <source>
        <dbReference type="Proteomes" id="UP000002704"/>
    </source>
</evidence>
<name>Q3K9U1_PSEPF</name>
<organism evidence="2 3">
    <name type="scientific">Pseudomonas fluorescens (strain Pf0-1)</name>
    <dbReference type="NCBI Taxonomy" id="205922"/>
    <lineage>
        <taxon>Bacteria</taxon>
        <taxon>Pseudomonadati</taxon>
        <taxon>Pseudomonadota</taxon>
        <taxon>Gammaproteobacteria</taxon>
        <taxon>Pseudomonadales</taxon>
        <taxon>Pseudomonadaceae</taxon>
        <taxon>Pseudomonas</taxon>
    </lineage>
</organism>
<dbReference type="Proteomes" id="UP000002704">
    <property type="component" value="Chromosome"/>
</dbReference>
<dbReference type="eggNOG" id="COG3950">
    <property type="taxonomic scope" value="Bacteria"/>
</dbReference>
<dbReference type="SUPFAM" id="SSF52540">
    <property type="entry name" value="P-loop containing nucleoside triphosphate hydrolases"/>
    <property type="match status" value="1"/>
</dbReference>
<dbReference type="GO" id="GO:0016887">
    <property type="term" value="F:ATP hydrolysis activity"/>
    <property type="evidence" value="ECO:0007669"/>
    <property type="project" value="InterPro"/>
</dbReference>
<dbReference type="InterPro" id="IPR003959">
    <property type="entry name" value="ATPase_AAA_core"/>
</dbReference>
<feature type="domain" description="AAA+ ATPase" evidence="1">
    <location>
        <begin position="28"/>
        <end position="373"/>
    </location>
</feature>
<dbReference type="PANTHER" id="PTHR32182:SF23">
    <property type="entry name" value="ATP BINDING PROTEIN"/>
    <property type="match status" value="1"/>
</dbReference>
<keyword evidence="2" id="KW-0067">ATP-binding</keyword>
<accession>Q3K9U1</accession>
<dbReference type="GO" id="GO:0000731">
    <property type="term" value="P:DNA synthesis involved in DNA repair"/>
    <property type="evidence" value="ECO:0007669"/>
    <property type="project" value="TreeGrafter"/>
</dbReference>
<evidence type="ECO:0000313" key="2">
    <source>
        <dbReference type="EMBL" id="ABA75463.1"/>
    </source>
</evidence>
<sequence>MEIHDFVITNIGRFSQLQVVLAPTPQHPSNVTVLVGNNGAGKTTLLKSIATSLSWLIARIRAEKGNGSYLADEDVCNGTSTAAITLCVVDQSQLPSDGHRLVLDDVIFRWSVARTKQGRKATLHSSFFDATRLADHYRNQLSADEKASLPLIAYYPVERSVLEIPLKIKTKHTFDQLDGYDNSLNRGVDFRRFFEWFREREDSENETGISDTALAEISEKFGPDSDVWKTLSKLKASSRDRQLTAVRSAIAAFMPGFTNLRVQRKPRLHMAIDKDGVTLNVAQLSQGEKSMMALVGDIARRLAMMNQSLDNPLHGDGIVLIDEVDLHLHPKWQRSLIRQLSETFPNCQFVLTTHSPLVISDAKDVLVYVLNDGELHEHKGLYGLDANQVLLEVMDTDIRNSDVQKRLNALLERLQDGDLETAQKLFAELTEELPDGHIELAKAALLLRKLELRRA</sequence>
<dbReference type="RefSeq" id="WP_011335058.1">
    <property type="nucleotide sequence ID" value="NC_007492.2"/>
</dbReference>
<dbReference type="GO" id="GO:0006302">
    <property type="term" value="P:double-strand break repair"/>
    <property type="evidence" value="ECO:0007669"/>
    <property type="project" value="TreeGrafter"/>
</dbReference>
<dbReference type="AlphaFoldDB" id="Q3K9U1"/>
<dbReference type="EMBL" id="CP000094">
    <property type="protein sequence ID" value="ABA75463.1"/>
    <property type="molecule type" value="Genomic_DNA"/>
</dbReference>
<dbReference type="PANTHER" id="PTHR32182">
    <property type="entry name" value="DNA REPLICATION AND REPAIR PROTEIN RECF"/>
    <property type="match status" value="1"/>
</dbReference>
<dbReference type="GO" id="GO:0005524">
    <property type="term" value="F:ATP binding"/>
    <property type="evidence" value="ECO:0007669"/>
    <property type="project" value="UniProtKB-KW"/>
</dbReference>
<evidence type="ECO:0000259" key="1">
    <source>
        <dbReference type="SMART" id="SM00382"/>
    </source>
</evidence>
<dbReference type="InterPro" id="IPR027417">
    <property type="entry name" value="P-loop_NTPase"/>
</dbReference>
<dbReference type="KEGG" id="pfo:Pfl01_3725"/>
<dbReference type="Gene3D" id="3.40.50.300">
    <property type="entry name" value="P-loop containing nucleotide triphosphate hydrolases"/>
    <property type="match status" value="1"/>
</dbReference>
<dbReference type="HOGENOM" id="CLU_033429_1_1_6"/>
<dbReference type="CDD" id="cd00267">
    <property type="entry name" value="ABC_ATPase"/>
    <property type="match status" value="1"/>
</dbReference>
<dbReference type="InterPro" id="IPR003593">
    <property type="entry name" value="AAA+_ATPase"/>
</dbReference>
<protein>
    <submittedName>
        <fullName evidence="2">Hypothetical ATP-binding protein</fullName>
    </submittedName>
</protein>
<proteinExistence type="predicted"/>
<gene>
    <name evidence="2" type="ordered locus">Pfl01_3725</name>
</gene>
<dbReference type="SMART" id="SM00382">
    <property type="entry name" value="AAA"/>
    <property type="match status" value="1"/>
</dbReference>